<feature type="signal peptide" evidence="7">
    <location>
        <begin position="1"/>
        <end position="25"/>
    </location>
</feature>
<feature type="transmembrane region" description="Helical" evidence="6">
    <location>
        <begin position="521"/>
        <end position="539"/>
    </location>
</feature>
<feature type="transmembrane region" description="Helical" evidence="6">
    <location>
        <begin position="1034"/>
        <end position="1059"/>
    </location>
</feature>
<feature type="transmembrane region" description="Helical" evidence="6">
    <location>
        <begin position="296"/>
        <end position="319"/>
    </location>
</feature>
<dbReference type="GO" id="GO:0005886">
    <property type="term" value="C:plasma membrane"/>
    <property type="evidence" value="ECO:0007669"/>
    <property type="project" value="UniProtKB-SubCell"/>
</dbReference>
<evidence type="ECO:0000256" key="4">
    <source>
        <dbReference type="ARBA" id="ARBA00022989"/>
    </source>
</evidence>
<feature type="transmembrane region" description="Helical" evidence="6">
    <location>
        <begin position="380"/>
        <end position="406"/>
    </location>
</feature>
<keyword evidence="5 6" id="KW-0472">Membrane</keyword>
<dbReference type="RefSeq" id="WP_212527979.1">
    <property type="nucleotide sequence ID" value="NZ_JAGSOG010000030.1"/>
</dbReference>
<comment type="subcellular location">
    <subcellularLocation>
        <location evidence="1">Cell membrane</location>
        <topology evidence="1">Multi-pass membrane protein</topology>
    </subcellularLocation>
</comment>
<gene>
    <name evidence="9" type="ORF">KDL01_09290</name>
</gene>
<evidence type="ECO:0000256" key="5">
    <source>
        <dbReference type="ARBA" id="ARBA00023136"/>
    </source>
</evidence>
<keyword evidence="7" id="KW-0732">Signal</keyword>
<feature type="transmembrane region" description="Helical" evidence="6">
    <location>
        <begin position="463"/>
        <end position="487"/>
    </location>
</feature>
<keyword evidence="3 6" id="KW-0812">Transmembrane</keyword>
<feature type="chain" id="PRO_5039227183" description="ABC3 transporter permease C-terminal domain-containing protein" evidence="7">
    <location>
        <begin position="26"/>
        <end position="1072"/>
    </location>
</feature>
<organism evidence="9 10">
    <name type="scientific">Actinospica durhamensis</name>
    <dbReference type="NCBI Taxonomy" id="1508375"/>
    <lineage>
        <taxon>Bacteria</taxon>
        <taxon>Bacillati</taxon>
        <taxon>Actinomycetota</taxon>
        <taxon>Actinomycetes</taxon>
        <taxon>Catenulisporales</taxon>
        <taxon>Actinospicaceae</taxon>
        <taxon>Actinospica</taxon>
    </lineage>
</organism>
<evidence type="ECO:0000256" key="2">
    <source>
        <dbReference type="ARBA" id="ARBA00022475"/>
    </source>
</evidence>
<dbReference type="InterPro" id="IPR003838">
    <property type="entry name" value="ABC3_permease_C"/>
</dbReference>
<accession>A0A941IR07</accession>
<proteinExistence type="predicted"/>
<dbReference type="AlphaFoldDB" id="A0A941IR07"/>
<dbReference type="Pfam" id="PF02687">
    <property type="entry name" value="FtsX"/>
    <property type="match status" value="1"/>
</dbReference>
<dbReference type="Proteomes" id="UP000675781">
    <property type="component" value="Unassembled WGS sequence"/>
</dbReference>
<evidence type="ECO:0000259" key="8">
    <source>
        <dbReference type="Pfam" id="PF02687"/>
    </source>
</evidence>
<evidence type="ECO:0000313" key="9">
    <source>
        <dbReference type="EMBL" id="MBR7833458.1"/>
    </source>
</evidence>
<sequence length="1072" mass="106289">MASLIRALRSRAAALAAVSATVALTAGFAALAATAWTVALPLGARADLAGSPADSLVIGSGAAKPQSAAQTDAVVRAAVARDAPGVFSVEQTLSSELYTLPGRTTADGSSRQTYVVSEPAVRIHAQLTQGAWPGPAVVAGAHGSAVPVAVPSAAAELMGLHLGQSLTLAYSVNLPPTTFQIVGEFRYLNSARDQAGLAWDAAGLSGVSFAAASAGLYGPLVADGSSFTSGAVPVTASAWTLVPNGSPDVGAIQAAVQSISDDQRISPSQGFAITDLALNQELGQVASRVTVGRGELLAATCLLGLLAGLAMAAAAEGLVARGAAHTALMRSRGAPAWKPALGYLPDAVLLVPAAAVGVFAQGPLVGRLLLRVPPITPSGGALGFGLPGVDWVAGLCTAALAAVILLTRAARAALPSRVAAASGRQDAVSGLALAGVDVALVALAAVALWQATNTGLTAGQGSGVVLIVACAPALTAAAGAAACGRLITVAALMSERAAGRAGILPLRLAAWELARTPRRHLVPALLCVAAVAGCGFAAAQHSTWQRSAHDQAGFQVGADVAVNLAQPQTLGQAGILARAPGVRSATPVYTSTSAQGPTVVGLDAAAAAQTVTLRPDQADRGLAKLWAAIMPSTEPGLPLPGHPTGIGITARLSASKLTGTSVALTIEDATGTAYTLSAGTLPTDGRDHTLQATLAPDASGIAYPVRLIGISLDYQLPGVDAIDGSLAVNAVAVRQSAAAQFIPVQGAAAAMETWTSGTNWNPQDLLIGCGPPFGGPATPASIIGRTGGAAGIHTSFASGRGFGSPSPCTVTLDAGSTDTAVPGIATAAYLKASQQAVGSVVEVQIDQVAVQVRIAAVVEDFPGLGQGGSATPALVVDLGELSDQALLLNDPLPAASTWWLHTADGAIPPNLPTGAVAVSTAQTQTSLINDPMAAIPQRVSAVGAVGLTLLALLGLLVSLSSSARESTARDTVLCALGLTRRQRAALGCALHTAVAGPAALLGVALGILLARLLVPEFILSPAATTPVPSPITLYALSWSAAALAVITLCTAAAALAASARRRDPAAVSRSGA</sequence>
<feature type="transmembrane region" description="Helical" evidence="6">
    <location>
        <begin position="939"/>
        <end position="959"/>
    </location>
</feature>
<name>A0A941IR07_9ACTN</name>
<reference evidence="9" key="1">
    <citation type="submission" date="2021-04" db="EMBL/GenBank/DDBJ databases">
        <title>Genome based classification of Actinospica acidithermotolerans sp. nov., an actinobacterium isolated from an Indonesian hot spring.</title>
        <authorList>
            <person name="Kusuma A.B."/>
            <person name="Putra K.E."/>
            <person name="Nafisah S."/>
            <person name="Loh J."/>
            <person name="Nouioui I."/>
            <person name="Goodfellow M."/>
        </authorList>
    </citation>
    <scope>NUCLEOTIDE SEQUENCE</scope>
    <source>
        <strain evidence="9">CSCA 57</strain>
    </source>
</reference>
<comment type="caution">
    <text evidence="9">The sequence shown here is derived from an EMBL/GenBank/DDBJ whole genome shotgun (WGS) entry which is preliminary data.</text>
</comment>
<protein>
    <recommendedName>
        <fullName evidence="8">ABC3 transporter permease C-terminal domain-containing protein</fullName>
    </recommendedName>
</protein>
<evidence type="ECO:0000313" key="10">
    <source>
        <dbReference type="Proteomes" id="UP000675781"/>
    </source>
</evidence>
<feature type="transmembrane region" description="Helical" evidence="6">
    <location>
        <begin position="988"/>
        <end position="1014"/>
    </location>
</feature>
<keyword evidence="4 6" id="KW-1133">Transmembrane helix</keyword>
<evidence type="ECO:0000256" key="1">
    <source>
        <dbReference type="ARBA" id="ARBA00004651"/>
    </source>
</evidence>
<dbReference type="EMBL" id="JAGSOG010000030">
    <property type="protein sequence ID" value="MBR7833458.1"/>
    <property type="molecule type" value="Genomic_DNA"/>
</dbReference>
<evidence type="ECO:0000256" key="3">
    <source>
        <dbReference type="ARBA" id="ARBA00022692"/>
    </source>
</evidence>
<feature type="transmembrane region" description="Helical" evidence="6">
    <location>
        <begin position="340"/>
        <end position="360"/>
    </location>
</feature>
<feature type="domain" description="ABC3 transporter permease C-terminal" evidence="8">
    <location>
        <begin position="944"/>
        <end position="1062"/>
    </location>
</feature>
<evidence type="ECO:0000256" key="7">
    <source>
        <dbReference type="SAM" id="SignalP"/>
    </source>
</evidence>
<feature type="transmembrane region" description="Helical" evidence="6">
    <location>
        <begin position="427"/>
        <end position="451"/>
    </location>
</feature>
<keyword evidence="10" id="KW-1185">Reference proteome</keyword>
<evidence type="ECO:0000256" key="6">
    <source>
        <dbReference type="SAM" id="Phobius"/>
    </source>
</evidence>
<keyword evidence="2" id="KW-1003">Cell membrane</keyword>